<dbReference type="EMBL" id="JAXCGZ010011700">
    <property type="protein sequence ID" value="KAK7074267.1"/>
    <property type="molecule type" value="Genomic_DNA"/>
</dbReference>
<sequence>VGNARDTDSSGLWFESLHGLRIERAFFQSNGHTAKTKVIFNETVSNKVLA</sequence>
<accession>A0AAN8X0E6</accession>
<keyword evidence="2" id="KW-1185">Reference proteome</keyword>
<name>A0AAN8X0E6_HALRR</name>
<protein>
    <submittedName>
        <fullName evidence="1">Uncharacterized protein</fullName>
    </submittedName>
</protein>
<feature type="non-terminal residue" evidence="1">
    <location>
        <position position="1"/>
    </location>
</feature>
<comment type="caution">
    <text evidence="1">The sequence shown here is derived from an EMBL/GenBank/DDBJ whole genome shotgun (WGS) entry which is preliminary data.</text>
</comment>
<evidence type="ECO:0000313" key="2">
    <source>
        <dbReference type="Proteomes" id="UP001381693"/>
    </source>
</evidence>
<reference evidence="1 2" key="1">
    <citation type="submission" date="2023-11" db="EMBL/GenBank/DDBJ databases">
        <title>Halocaridina rubra genome assembly.</title>
        <authorList>
            <person name="Smith C."/>
        </authorList>
    </citation>
    <scope>NUCLEOTIDE SEQUENCE [LARGE SCALE GENOMIC DNA]</scope>
    <source>
        <strain evidence="1">EP-1</strain>
        <tissue evidence="1">Whole</tissue>
    </source>
</reference>
<evidence type="ECO:0000313" key="1">
    <source>
        <dbReference type="EMBL" id="KAK7074267.1"/>
    </source>
</evidence>
<gene>
    <name evidence="1" type="ORF">SK128_021731</name>
</gene>
<dbReference type="Proteomes" id="UP001381693">
    <property type="component" value="Unassembled WGS sequence"/>
</dbReference>
<proteinExistence type="predicted"/>
<organism evidence="1 2">
    <name type="scientific">Halocaridina rubra</name>
    <name type="common">Hawaiian red shrimp</name>
    <dbReference type="NCBI Taxonomy" id="373956"/>
    <lineage>
        <taxon>Eukaryota</taxon>
        <taxon>Metazoa</taxon>
        <taxon>Ecdysozoa</taxon>
        <taxon>Arthropoda</taxon>
        <taxon>Crustacea</taxon>
        <taxon>Multicrustacea</taxon>
        <taxon>Malacostraca</taxon>
        <taxon>Eumalacostraca</taxon>
        <taxon>Eucarida</taxon>
        <taxon>Decapoda</taxon>
        <taxon>Pleocyemata</taxon>
        <taxon>Caridea</taxon>
        <taxon>Atyoidea</taxon>
        <taxon>Atyidae</taxon>
        <taxon>Halocaridina</taxon>
    </lineage>
</organism>
<dbReference type="AlphaFoldDB" id="A0AAN8X0E6"/>